<dbReference type="RefSeq" id="WP_092008523.1">
    <property type="nucleotide sequence ID" value="NZ_FOYW01000001.1"/>
</dbReference>
<evidence type="ECO:0000256" key="4">
    <source>
        <dbReference type="ARBA" id="ARBA00022795"/>
    </source>
</evidence>
<dbReference type="GO" id="GO:0045892">
    <property type="term" value="P:negative regulation of DNA-templated transcription"/>
    <property type="evidence" value="ECO:0007669"/>
    <property type="project" value="InterPro"/>
</dbReference>
<keyword evidence="6" id="KW-0804">Transcription</keyword>
<name>A0A1I6GMZ1_9GAMM</name>
<feature type="domain" description="Anti-sigma-28 factor FlgM C-terminal" evidence="10">
    <location>
        <begin position="49"/>
        <end position="102"/>
    </location>
</feature>
<dbReference type="InterPro" id="IPR031316">
    <property type="entry name" value="FlgM_C"/>
</dbReference>
<evidence type="ECO:0000256" key="6">
    <source>
        <dbReference type="ARBA" id="ARBA00023163"/>
    </source>
</evidence>
<evidence type="ECO:0000313" key="12">
    <source>
        <dbReference type="Proteomes" id="UP000198644"/>
    </source>
</evidence>
<dbReference type="OrthoDB" id="7064195at2"/>
<evidence type="ECO:0000256" key="7">
    <source>
        <dbReference type="ARBA" id="ARBA00024739"/>
    </source>
</evidence>
<evidence type="ECO:0000256" key="2">
    <source>
        <dbReference type="ARBA" id="ARBA00017823"/>
    </source>
</evidence>
<keyword evidence="12" id="KW-1185">Reference proteome</keyword>
<evidence type="ECO:0000259" key="10">
    <source>
        <dbReference type="Pfam" id="PF04316"/>
    </source>
</evidence>
<sequence length="109" mass="11677">MTVGFNGIGNSQVNPQKTSADQAQNTKSGNQSAAAEQAPRQTPAARGENVNLSQQAKELKQIGQKLESSPEVDDSRVEQIRAALADGSYKVDAEKLAQKMLEMDKSIFG</sequence>
<comment type="function">
    <text evidence="7">Responsible for the coupling of flagellin expression to flagellar assembly by preventing expression of the flagellin genes when a component of the middle class of proteins is defective. It negatively regulates flagellar genes by inhibiting the activity of FliA by directly binding to FliA.</text>
</comment>
<evidence type="ECO:0000256" key="9">
    <source>
        <dbReference type="SAM" id="MobiDB-lite"/>
    </source>
</evidence>
<comment type="similarity">
    <text evidence="1">Belongs to the FlgM family.</text>
</comment>
<keyword evidence="4" id="KW-1005">Bacterial flagellum biogenesis</keyword>
<feature type="region of interest" description="Disordered" evidence="9">
    <location>
        <begin position="1"/>
        <end position="75"/>
    </location>
</feature>
<dbReference type="NCBIfam" id="TIGR03824">
    <property type="entry name" value="FlgM_jcvi"/>
    <property type="match status" value="1"/>
</dbReference>
<proteinExistence type="inferred from homology"/>
<protein>
    <recommendedName>
        <fullName evidence="2">Negative regulator of flagellin synthesis</fullName>
    </recommendedName>
    <alternativeName>
        <fullName evidence="8">Anti-sigma-28 factor</fullName>
    </alternativeName>
</protein>
<dbReference type="InterPro" id="IPR007412">
    <property type="entry name" value="FlgM"/>
</dbReference>
<dbReference type="Pfam" id="PF04316">
    <property type="entry name" value="FlgM"/>
    <property type="match status" value="1"/>
</dbReference>
<feature type="compositionally biased region" description="Polar residues" evidence="9">
    <location>
        <begin position="8"/>
        <end position="34"/>
    </location>
</feature>
<dbReference type="Proteomes" id="UP000198644">
    <property type="component" value="Unassembled WGS sequence"/>
</dbReference>
<dbReference type="STRING" id="650891.SAMN05216203_0283"/>
<reference evidence="11 12" key="1">
    <citation type="submission" date="2016-10" db="EMBL/GenBank/DDBJ databases">
        <authorList>
            <person name="de Groot N.N."/>
        </authorList>
    </citation>
    <scope>NUCLEOTIDE SEQUENCE [LARGE SCALE GENOMIC DNA]</scope>
    <source>
        <strain evidence="11 12">CGMCC 1.9167</strain>
    </source>
</reference>
<keyword evidence="3" id="KW-0678">Repressor</keyword>
<dbReference type="SUPFAM" id="SSF101498">
    <property type="entry name" value="Anti-sigma factor FlgM"/>
    <property type="match status" value="1"/>
</dbReference>
<evidence type="ECO:0000256" key="1">
    <source>
        <dbReference type="ARBA" id="ARBA00005322"/>
    </source>
</evidence>
<evidence type="ECO:0000313" key="11">
    <source>
        <dbReference type="EMBL" id="SFR43489.1"/>
    </source>
</evidence>
<evidence type="ECO:0000256" key="3">
    <source>
        <dbReference type="ARBA" id="ARBA00022491"/>
    </source>
</evidence>
<dbReference type="InterPro" id="IPR035890">
    <property type="entry name" value="Anti-sigma-28_factor_FlgM_sf"/>
</dbReference>
<gene>
    <name evidence="11" type="ORF">SAMN05216203_0283</name>
</gene>
<keyword evidence="5" id="KW-0805">Transcription regulation</keyword>
<dbReference type="EMBL" id="FOYW01000001">
    <property type="protein sequence ID" value="SFR43489.1"/>
    <property type="molecule type" value="Genomic_DNA"/>
</dbReference>
<dbReference type="AlphaFoldDB" id="A0A1I6GMZ1"/>
<evidence type="ECO:0000256" key="8">
    <source>
        <dbReference type="ARBA" id="ARBA00030117"/>
    </source>
</evidence>
<accession>A0A1I6GMZ1</accession>
<evidence type="ECO:0000256" key="5">
    <source>
        <dbReference type="ARBA" id="ARBA00023015"/>
    </source>
</evidence>
<organism evidence="11 12">
    <name type="scientific">Marinobacter daqiaonensis</name>
    <dbReference type="NCBI Taxonomy" id="650891"/>
    <lineage>
        <taxon>Bacteria</taxon>
        <taxon>Pseudomonadati</taxon>
        <taxon>Pseudomonadota</taxon>
        <taxon>Gammaproteobacteria</taxon>
        <taxon>Pseudomonadales</taxon>
        <taxon>Marinobacteraceae</taxon>
        <taxon>Marinobacter</taxon>
    </lineage>
</organism>
<dbReference type="GO" id="GO:0044781">
    <property type="term" value="P:bacterial-type flagellum organization"/>
    <property type="evidence" value="ECO:0007669"/>
    <property type="project" value="UniProtKB-KW"/>
</dbReference>